<evidence type="ECO:0000313" key="2">
    <source>
        <dbReference type="Proteomes" id="UP000027120"/>
    </source>
</evidence>
<reference evidence="1 2" key="1">
    <citation type="submission" date="2014-04" db="EMBL/GenBank/DDBJ databases">
        <authorList>
            <consortium name="International Citrus Genome Consortium"/>
            <person name="Gmitter F."/>
            <person name="Chen C."/>
            <person name="Farmerie W."/>
            <person name="Harkins T."/>
            <person name="Desany B."/>
            <person name="Mohiuddin M."/>
            <person name="Kodira C."/>
            <person name="Borodovsky M."/>
            <person name="Lomsadze A."/>
            <person name="Burns P."/>
            <person name="Jenkins J."/>
            <person name="Prochnik S."/>
            <person name="Shu S."/>
            <person name="Chapman J."/>
            <person name="Pitluck S."/>
            <person name="Schmutz J."/>
            <person name="Rokhsar D."/>
        </authorList>
    </citation>
    <scope>NUCLEOTIDE SEQUENCE</scope>
</reference>
<gene>
    <name evidence="1" type="ORF">CISIN_1g0014792mg</name>
</gene>
<keyword evidence="2" id="KW-1185">Reference proteome</keyword>
<sequence length="21" mass="2474">VHPVPMSQVMSEGAYMLFYMR</sequence>
<protein>
    <submittedName>
        <fullName evidence="1">Uncharacterized protein</fullName>
    </submittedName>
</protein>
<evidence type="ECO:0000313" key="1">
    <source>
        <dbReference type="EMBL" id="KDO45636.1"/>
    </source>
</evidence>
<dbReference type="EMBL" id="KK785242">
    <property type="protein sequence ID" value="KDO45636.1"/>
    <property type="molecule type" value="Genomic_DNA"/>
</dbReference>
<dbReference type="Proteomes" id="UP000027120">
    <property type="component" value="Unassembled WGS sequence"/>
</dbReference>
<proteinExistence type="predicted"/>
<organism evidence="1 2">
    <name type="scientific">Citrus sinensis</name>
    <name type="common">Sweet orange</name>
    <name type="synonym">Citrus aurantium var. sinensis</name>
    <dbReference type="NCBI Taxonomy" id="2711"/>
    <lineage>
        <taxon>Eukaryota</taxon>
        <taxon>Viridiplantae</taxon>
        <taxon>Streptophyta</taxon>
        <taxon>Embryophyta</taxon>
        <taxon>Tracheophyta</taxon>
        <taxon>Spermatophyta</taxon>
        <taxon>Magnoliopsida</taxon>
        <taxon>eudicotyledons</taxon>
        <taxon>Gunneridae</taxon>
        <taxon>Pentapetalae</taxon>
        <taxon>rosids</taxon>
        <taxon>malvids</taxon>
        <taxon>Sapindales</taxon>
        <taxon>Rutaceae</taxon>
        <taxon>Aurantioideae</taxon>
        <taxon>Citrus</taxon>
    </lineage>
</organism>
<feature type="non-terminal residue" evidence="1">
    <location>
        <position position="1"/>
    </location>
</feature>
<accession>A0A067E423</accession>
<dbReference type="AlphaFoldDB" id="A0A067E423"/>
<name>A0A067E423_CITSI</name>